<protein>
    <submittedName>
        <fullName evidence="1">Uncharacterized protein</fullName>
    </submittedName>
</protein>
<comment type="caution">
    <text evidence="1">The sequence shown here is derived from an EMBL/GenBank/DDBJ whole genome shotgun (WGS) entry which is preliminary data.</text>
</comment>
<reference evidence="1 2" key="1">
    <citation type="journal article" date="2013" name="Antonie Van Leeuwenhoek">
        <title>Dongia rigui sp. nov., isolated from freshwater of a large wetland in Korea.</title>
        <authorList>
            <person name="Baik K.S."/>
            <person name="Hwang Y.M."/>
            <person name="Choi J.S."/>
            <person name="Kwon J."/>
            <person name="Seong C.N."/>
        </authorList>
    </citation>
    <scope>NUCLEOTIDE SEQUENCE [LARGE SCALE GENOMIC DNA]</scope>
    <source>
        <strain evidence="1 2">04SU4-P</strain>
    </source>
</reference>
<name>A0ABU5DYZ0_9PROT</name>
<accession>A0ABU5DYZ0</accession>
<evidence type="ECO:0000313" key="1">
    <source>
        <dbReference type="EMBL" id="MDY0872501.1"/>
    </source>
</evidence>
<dbReference type="Proteomes" id="UP001271769">
    <property type="component" value="Unassembled WGS sequence"/>
</dbReference>
<evidence type="ECO:0000313" key="2">
    <source>
        <dbReference type="Proteomes" id="UP001271769"/>
    </source>
</evidence>
<dbReference type="EMBL" id="JAXCLX010000001">
    <property type="protein sequence ID" value="MDY0872501.1"/>
    <property type="molecule type" value="Genomic_DNA"/>
</dbReference>
<dbReference type="RefSeq" id="WP_320500928.1">
    <property type="nucleotide sequence ID" value="NZ_JAXCLX010000001.1"/>
</dbReference>
<organism evidence="1 2">
    <name type="scientific">Dongia rigui</name>
    <dbReference type="NCBI Taxonomy" id="940149"/>
    <lineage>
        <taxon>Bacteria</taxon>
        <taxon>Pseudomonadati</taxon>
        <taxon>Pseudomonadota</taxon>
        <taxon>Alphaproteobacteria</taxon>
        <taxon>Rhodospirillales</taxon>
        <taxon>Dongiaceae</taxon>
        <taxon>Dongia</taxon>
    </lineage>
</organism>
<proteinExistence type="predicted"/>
<sequence>MEQKGNKDQSGHWVGLRNCLSCGGRFVALSPYVRVCDLCKAGEEWQSGNVDVVRHHPAPANDN</sequence>
<keyword evidence="2" id="KW-1185">Reference proteome</keyword>
<gene>
    <name evidence="1" type="ORF">SMD31_11225</name>
</gene>